<dbReference type="CDD" id="cd12148">
    <property type="entry name" value="fungal_TF_MHR"/>
    <property type="match status" value="1"/>
</dbReference>
<evidence type="ECO:0000256" key="1">
    <source>
        <dbReference type="ARBA" id="ARBA00022723"/>
    </source>
</evidence>
<evidence type="ECO:0000313" key="6">
    <source>
        <dbReference type="Proteomes" id="UP001175261"/>
    </source>
</evidence>
<comment type="caution">
    <text evidence="5">The sequence shown here is derived from an EMBL/GenBank/DDBJ whole genome shotgun (WGS) entry which is preliminary data.</text>
</comment>
<dbReference type="CDD" id="cd00067">
    <property type="entry name" value="GAL4"/>
    <property type="match status" value="1"/>
</dbReference>
<feature type="region of interest" description="Disordered" evidence="3">
    <location>
        <begin position="624"/>
        <end position="693"/>
    </location>
</feature>
<evidence type="ECO:0000259" key="4">
    <source>
        <dbReference type="PROSITE" id="PS50048"/>
    </source>
</evidence>
<evidence type="ECO:0000313" key="5">
    <source>
        <dbReference type="EMBL" id="KAK0388201.1"/>
    </source>
</evidence>
<dbReference type="GO" id="GO:0000981">
    <property type="term" value="F:DNA-binding transcription factor activity, RNA polymerase II-specific"/>
    <property type="evidence" value="ECO:0007669"/>
    <property type="project" value="InterPro"/>
</dbReference>
<dbReference type="Gene3D" id="4.10.240.10">
    <property type="entry name" value="Zn(2)-C6 fungal-type DNA-binding domain"/>
    <property type="match status" value="1"/>
</dbReference>
<proteinExistence type="predicted"/>
<dbReference type="SUPFAM" id="SSF57701">
    <property type="entry name" value="Zn2/Cys6 DNA-binding domain"/>
    <property type="match status" value="1"/>
</dbReference>
<dbReference type="PROSITE" id="PS00463">
    <property type="entry name" value="ZN2_CY6_FUNGAL_1"/>
    <property type="match status" value="1"/>
</dbReference>
<feature type="region of interest" description="Disordered" evidence="3">
    <location>
        <begin position="57"/>
        <end position="97"/>
    </location>
</feature>
<dbReference type="GO" id="GO:0005634">
    <property type="term" value="C:nucleus"/>
    <property type="evidence" value="ECO:0007669"/>
    <property type="project" value="TreeGrafter"/>
</dbReference>
<organism evidence="5 6">
    <name type="scientific">Sarocladium strictum</name>
    <name type="common">Black bundle disease fungus</name>
    <name type="synonym">Acremonium strictum</name>
    <dbReference type="NCBI Taxonomy" id="5046"/>
    <lineage>
        <taxon>Eukaryota</taxon>
        <taxon>Fungi</taxon>
        <taxon>Dikarya</taxon>
        <taxon>Ascomycota</taxon>
        <taxon>Pezizomycotina</taxon>
        <taxon>Sordariomycetes</taxon>
        <taxon>Hypocreomycetidae</taxon>
        <taxon>Hypocreales</taxon>
        <taxon>Sarocladiaceae</taxon>
        <taxon>Sarocladium</taxon>
    </lineage>
</organism>
<protein>
    <recommendedName>
        <fullName evidence="4">Zn(2)-C6 fungal-type domain-containing protein</fullName>
    </recommendedName>
</protein>
<keyword evidence="6" id="KW-1185">Reference proteome</keyword>
<dbReference type="PROSITE" id="PS50048">
    <property type="entry name" value="ZN2_CY6_FUNGAL_2"/>
    <property type="match status" value="1"/>
</dbReference>
<feature type="compositionally biased region" description="Polar residues" evidence="3">
    <location>
        <begin position="628"/>
        <end position="638"/>
    </location>
</feature>
<dbReference type="EMBL" id="JAPDFR010000003">
    <property type="protein sequence ID" value="KAK0388201.1"/>
    <property type="molecule type" value="Genomic_DNA"/>
</dbReference>
<dbReference type="Pfam" id="PF04082">
    <property type="entry name" value="Fungal_trans"/>
    <property type="match status" value="1"/>
</dbReference>
<feature type="region of interest" description="Disordered" evidence="3">
    <location>
        <begin position="135"/>
        <end position="155"/>
    </location>
</feature>
<gene>
    <name evidence="5" type="ORF">NLU13_4446</name>
</gene>
<sequence length="766" mass="84529">MTQGTGKRLYRACQRCRSRKTKCDLDSIGEPRKPPCLDCYRSGSQCVLAGSRRGGNFRTKKLDSFHPAAASERSPGATTDAHRYSSDSEDEANGTNPALAAPHAVVPESVTDTDLCGELRNPSDALQILAQSDDGDQSIAGTSPLDRDLNGPVAEDGDAARRTKIRRLNKPSSPRAIEKYELVERGIVSLGTIPELLQLFEQKYHPYCPIAPRHVLGRAGVERIGDTDFFLLTVMLTIATRDQPKYSMLHRHCWEHTQRLLLDVLLSHPWTQTPTTVQALLLLSEWLPHIQMRHSTSAESGNSFSEDRTAWSIIGQAVRHAYMLRLDRAAFRDNASTQATEEADIKRLIWAYVYFADRQISVRLGQSFWSRGPSIAYRLTAKDFSTLQPKAPGDEDFASMLQAKLEVTQILNNAHDILYSARVRTLALVFAGDYIRYLDDFQNAAIGWHTAWENVPMSPRIRNSLLLMYEYTCLYVNAFSFQAILTRTSSRNRAQNGARERRNSSVDPFPRGIMPTPEGRYVFDAIMAAKKILGIMGRMNPTDELRFLPSRFYLYGVYAAVFLYKAELAGARTAETEGRDTTSLVMKFVEVLSEAASSDQHIGYRYSRMIRKLWLRYEQRAAGKSPASEGNRTDSTSAQRHDPLAARHSFSGPSSGRTPLFGREDAGSSMLANGAGTSSGAQGGDAPSYGIPTPDLYDPDAALMNSQLFAPFAPELFSGSAATGDEFGAMQSMGNDGALALGAGGLNYFDPWGMPMGASNGSSWLG</sequence>
<dbReference type="InterPro" id="IPR001138">
    <property type="entry name" value="Zn2Cys6_DnaBD"/>
</dbReference>
<keyword evidence="2" id="KW-0539">Nucleus</keyword>
<reference evidence="5" key="1">
    <citation type="submission" date="2022-10" db="EMBL/GenBank/DDBJ databases">
        <title>Determination and structural analysis of whole genome sequence of Sarocladium strictum F4-1.</title>
        <authorList>
            <person name="Hu L."/>
            <person name="Jiang Y."/>
        </authorList>
    </citation>
    <scope>NUCLEOTIDE SEQUENCE</scope>
    <source>
        <strain evidence="5">F4-1</strain>
    </source>
</reference>
<dbReference type="PANTHER" id="PTHR31644">
    <property type="entry name" value="TRANSCRIPTIONAL ACTIVATOR ARO80-RELATED"/>
    <property type="match status" value="1"/>
</dbReference>
<accession>A0AA39L867</accession>
<evidence type="ECO:0000256" key="3">
    <source>
        <dbReference type="SAM" id="MobiDB-lite"/>
    </source>
</evidence>
<dbReference type="GO" id="GO:0006351">
    <property type="term" value="P:DNA-templated transcription"/>
    <property type="evidence" value="ECO:0007669"/>
    <property type="project" value="InterPro"/>
</dbReference>
<feature type="domain" description="Zn(2)-C6 fungal-type" evidence="4">
    <location>
        <begin position="12"/>
        <end position="48"/>
    </location>
</feature>
<dbReference type="GO" id="GO:0003677">
    <property type="term" value="F:DNA binding"/>
    <property type="evidence" value="ECO:0007669"/>
    <property type="project" value="InterPro"/>
</dbReference>
<dbReference type="GO" id="GO:0008270">
    <property type="term" value="F:zinc ion binding"/>
    <property type="evidence" value="ECO:0007669"/>
    <property type="project" value="InterPro"/>
</dbReference>
<dbReference type="PANTHER" id="PTHR31644:SF1">
    <property type="entry name" value="ZN(II)2CYS6 TRANSCRIPTION FACTOR (EUROFUNG)"/>
    <property type="match status" value="1"/>
</dbReference>
<keyword evidence="1" id="KW-0479">Metal-binding</keyword>
<dbReference type="InterPro" id="IPR036864">
    <property type="entry name" value="Zn2-C6_fun-type_DNA-bd_sf"/>
</dbReference>
<dbReference type="AlphaFoldDB" id="A0AA39L867"/>
<dbReference type="InterPro" id="IPR052780">
    <property type="entry name" value="AAA_Catabolism_Regulators"/>
</dbReference>
<dbReference type="SMART" id="SM00906">
    <property type="entry name" value="Fungal_trans"/>
    <property type="match status" value="1"/>
</dbReference>
<evidence type="ECO:0000256" key="2">
    <source>
        <dbReference type="ARBA" id="ARBA00023242"/>
    </source>
</evidence>
<name>A0AA39L867_SARSR</name>
<dbReference type="Pfam" id="PF00172">
    <property type="entry name" value="Zn_clus"/>
    <property type="match status" value="1"/>
</dbReference>
<dbReference type="Proteomes" id="UP001175261">
    <property type="component" value="Unassembled WGS sequence"/>
</dbReference>
<dbReference type="InterPro" id="IPR007219">
    <property type="entry name" value="XnlR_reg_dom"/>
</dbReference>